<dbReference type="PANTHER" id="PTHR43563">
    <property type="entry name" value="AMINE OXIDASE"/>
    <property type="match status" value="1"/>
</dbReference>
<dbReference type="InterPro" id="IPR050703">
    <property type="entry name" value="Flavin_MAO"/>
</dbReference>
<accession>A0A6C0KIT4</accession>
<comment type="similarity">
    <text evidence="1">Belongs to the flavin monoamine oxidase family.</text>
</comment>
<dbReference type="Pfam" id="PF01593">
    <property type="entry name" value="Amino_oxidase"/>
    <property type="match status" value="1"/>
</dbReference>
<sequence length="415" mass="48392">MNDYLIIGGGISGLYCVQELYKKDKSSNILIIDDRSYWGGRLHTHKRPHYEIGGARFNDNHINLLSLLKQYHCKKVPIPTNSLFIHKSKDNVITPFHNVNDTLNDILSNIVKKSKSYSKNKIQNYTLAEWIHYLSKDKELSKKIKDIFGYDSEINEMNAYDALRSFQNDFISTQFYVVKEGFSELCNRIYLKHKDKPHLSFLNKTRVTHVEKKDSYYEVTTNTSRTFHSKKVIFALKALQLKSFPLLKSIYPYLSFIYSAPLLRIYAKYPKNKEGKVWFDSMPKIITNSILRQLIPIDPQSGLIMISYTDGHDIYPFWENKKTKTLKSNEQISQMIEDELSVLFPDIRIPKPSYFKCHIWDIGCHHWKPGCDSKQLSENIKNPLPNIYVVGEAFSQKQAWVEGALETVKQIIDEL</sequence>
<dbReference type="InterPro" id="IPR036188">
    <property type="entry name" value="FAD/NAD-bd_sf"/>
</dbReference>
<evidence type="ECO:0000259" key="2">
    <source>
        <dbReference type="Pfam" id="PF01593"/>
    </source>
</evidence>
<dbReference type="AlphaFoldDB" id="A0A6C0KIT4"/>
<dbReference type="PANTHER" id="PTHR43563:SF1">
    <property type="entry name" value="AMINE OXIDASE [FLAVIN-CONTAINING] B"/>
    <property type="match status" value="1"/>
</dbReference>
<dbReference type="EMBL" id="MN740920">
    <property type="protein sequence ID" value="QHU17922.1"/>
    <property type="molecule type" value="Genomic_DNA"/>
</dbReference>
<protein>
    <recommendedName>
        <fullName evidence="2">Amine oxidase domain-containing protein</fullName>
    </recommendedName>
</protein>
<dbReference type="Gene3D" id="3.50.50.60">
    <property type="entry name" value="FAD/NAD(P)-binding domain"/>
    <property type="match status" value="1"/>
</dbReference>
<proteinExistence type="inferred from homology"/>
<reference evidence="3" key="1">
    <citation type="journal article" date="2020" name="Nature">
        <title>Giant virus diversity and host interactions through global metagenomics.</title>
        <authorList>
            <person name="Schulz F."/>
            <person name="Roux S."/>
            <person name="Paez-Espino D."/>
            <person name="Jungbluth S."/>
            <person name="Walsh D.A."/>
            <person name="Denef V.J."/>
            <person name="McMahon K.D."/>
            <person name="Konstantinidis K.T."/>
            <person name="Eloe-Fadrosh E.A."/>
            <person name="Kyrpides N.C."/>
            <person name="Woyke T."/>
        </authorList>
    </citation>
    <scope>NUCLEOTIDE SEQUENCE</scope>
    <source>
        <strain evidence="3">GVMAG-S-3300012919-55</strain>
    </source>
</reference>
<evidence type="ECO:0000313" key="3">
    <source>
        <dbReference type="EMBL" id="QHU17922.1"/>
    </source>
</evidence>
<dbReference type="InterPro" id="IPR002937">
    <property type="entry name" value="Amino_oxidase"/>
</dbReference>
<dbReference type="SUPFAM" id="SSF51905">
    <property type="entry name" value="FAD/NAD(P)-binding domain"/>
    <property type="match status" value="1"/>
</dbReference>
<dbReference type="GO" id="GO:0016491">
    <property type="term" value="F:oxidoreductase activity"/>
    <property type="evidence" value="ECO:0007669"/>
    <property type="project" value="InterPro"/>
</dbReference>
<feature type="domain" description="Amine oxidase" evidence="2">
    <location>
        <begin position="11"/>
        <end position="407"/>
    </location>
</feature>
<organism evidence="3">
    <name type="scientific">viral metagenome</name>
    <dbReference type="NCBI Taxonomy" id="1070528"/>
    <lineage>
        <taxon>unclassified sequences</taxon>
        <taxon>metagenomes</taxon>
        <taxon>organismal metagenomes</taxon>
    </lineage>
</organism>
<evidence type="ECO:0000256" key="1">
    <source>
        <dbReference type="ARBA" id="ARBA00005995"/>
    </source>
</evidence>
<name>A0A6C0KIT4_9ZZZZ</name>